<dbReference type="Pfam" id="PF00354">
    <property type="entry name" value="Pentaxin"/>
    <property type="match status" value="1"/>
</dbReference>
<gene>
    <name evidence="8" type="primary">NPTX1_3</name>
    <name evidence="8" type="ORF">OS493_011850</name>
</gene>
<keyword evidence="3" id="KW-0106">Calcium</keyword>
<dbReference type="GO" id="GO:0046872">
    <property type="term" value="F:metal ion binding"/>
    <property type="evidence" value="ECO:0007669"/>
    <property type="project" value="UniProtKB-KW"/>
</dbReference>
<dbReference type="PANTHER" id="PTHR19277">
    <property type="entry name" value="PENTRAXIN"/>
    <property type="match status" value="1"/>
</dbReference>
<comment type="cofactor">
    <cofactor evidence="1">
        <name>Ca(2+)</name>
        <dbReference type="ChEBI" id="CHEBI:29108"/>
    </cofactor>
</comment>
<accession>A0A9W9YE57</accession>
<evidence type="ECO:0000256" key="2">
    <source>
        <dbReference type="ARBA" id="ARBA00022723"/>
    </source>
</evidence>
<dbReference type="Gene3D" id="3.10.100.10">
    <property type="entry name" value="Mannose-Binding Protein A, subunit A"/>
    <property type="match status" value="1"/>
</dbReference>
<dbReference type="InterPro" id="IPR016186">
    <property type="entry name" value="C-type_lectin-like/link_sf"/>
</dbReference>
<evidence type="ECO:0000256" key="3">
    <source>
        <dbReference type="ARBA" id="ARBA00022837"/>
    </source>
</evidence>
<dbReference type="SUPFAM" id="SSF56436">
    <property type="entry name" value="C-type lectin-like"/>
    <property type="match status" value="1"/>
</dbReference>
<dbReference type="SUPFAM" id="SSF49899">
    <property type="entry name" value="Concanavalin A-like lectins/glucanases"/>
    <property type="match status" value="2"/>
</dbReference>
<feature type="domain" description="Pentraxin (PTX)" evidence="7">
    <location>
        <begin position="1"/>
        <end position="205"/>
    </location>
</feature>
<dbReference type="EMBL" id="MU827782">
    <property type="protein sequence ID" value="KAJ7336630.1"/>
    <property type="molecule type" value="Genomic_DNA"/>
</dbReference>
<keyword evidence="4" id="KW-1015">Disulfide bond</keyword>
<dbReference type="Gene3D" id="2.60.120.200">
    <property type="match status" value="2"/>
</dbReference>
<evidence type="ECO:0000313" key="8">
    <source>
        <dbReference type="EMBL" id="KAJ7336630.1"/>
    </source>
</evidence>
<protein>
    <submittedName>
        <fullName evidence="8">Neuronal pentraxin-1</fullName>
    </submittedName>
</protein>
<sequence>MLSYVNMWDEVLLPKDIKEMSTSCLLDEWNEATVYKWPDFLSQGGARLVKPSPCKPLAMVFMAHYPQFVPQVENYANETSVTANDGVWHHICVSWESNAGSWKLYKDGEVKQEGTKLKRGYTIRKGGTLVLGQDQDSVGGGFDADQSFQGMLSSVNVWDHMLLATQVKEMSTSCLLDEGNEGNVYKWIDFLREGGTRLVQPSPCKMVEVGMLKFNIILINTYALYMCQRDKPYPMQVRIWRFTPWADGEPNQATIDEDCGAMKPDGTWIDVACRKQRLDGDTPFDRRAFTCKTSGNTVSSGTSPSSQTKVKEIHEPVISIADISSGGESTKVTFLTGLHYIAPNGKFSTTAKKVKYGALLKFARYVDMTPEQLGALDSQRRRDVIHAHDRPDAVNDQDNDVSGVADLDGVVDKIEIPHYSDMSTMGSTASPSFSIEFWIRPRRMPVDSTPMALFLKSSQTSGSISLNLNLDGSLEFSATPNSENPLTCSTTDNSQKVRALTFHHIAVTGTVGSSLVIIVNGDVTCQKTAWEGITVLPASGEGTLVFGENELDSRHLKSFNGQISNIQLFNTQRTQQQIATSIEEPDPTATGSIGFWSLRQSDEINLVHYVISDSDGVSNLEILEDYDPPLTGFPVEAVVQDQNIYIFRLTEEDHVVAKRFALSANKRTVKPIPGNQRVIESSQSEKGCLAATLDESRDRLFLIECFTEDQSPGAVRFKWKIFEINAQGEIAATNQVAGRGSLLVAGIGSLDTRLFAKIVNNHLLLTAGTTSSASIFFLDVTLDSNGFPSISVHQFTAQPIGPEVADSGATYYAYLYKQSSTSKKPFLRRIRPQNGHVSTSYVIDVRDTDPDSLDATDPISSNMPDNDWFGSYLKSVHLMEALPSRAERELTSKRQIAIPKTTKSGIT</sequence>
<evidence type="ECO:0000313" key="9">
    <source>
        <dbReference type="Proteomes" id="UP001163046"/>
    </source>
</evidence>
<evidence type="ECO:0000259" key="7">
    <source>
        <dbReference type="PROSITE" id="PS51828"/>
    </source>
</evidence>
<organism evidence="8 9">
    <name type="scientific">Desmophyllum pertusum</name>
    <dbReference type="NCBI Taxonomy" id="174260"/>
    <lineage>
        <taxon>Eukaryota</taxon>
        <taxon>Metazoa</taxon>
        <taxon>Cnidaria</taxon>
        <taxon>Anthozoa</taxon>
        <taxon>Hexacorallia</taxon>
        <taxon>Scleractinia</taxon>
        <taxon>Caryophylliina</taxon>
        <taxon>Caryophylliidae</taxon>
        <taxon>Desmophyllum</taxon>
    </lineage>
</organism>
<dbReference type="PRINTS" id="PR00895">
    <property type="entry name" value="PENTAXIN"/>
</dbReference>
<evidence type="ECO:0000256" key="6">
    <source>
        <dbReference type="PROSITE-ProRule" id="PRU01172"/>
    </source>
</evidence>
<evidence type="ECO:0000256" key="4">
    <source>
        <dbReference type="ARBA" id="ARBA00023157"/>
    </source>
</evidence>
<evidence type="ECO:0000256" key="1">
    <source>
        <dbReference type="ARBA" id="ARBA00001913"/>
    </source>
</evidence>
<dbReference type="PROSITE" id="PS00289">
    <property type="entry name" value="PTX_1"/>
    <property type="match status" value="1"/>
</dbReference>
<proteinExistence type="predicted"/>
<dbReference type="SMART" id="SM00159">
    <property type="entry name" value="PTX"/>
    <property type="match status" value="1"/>
</dbReference>
<reference evidence="8" key="1">
    <citation type="submission" date="2023-01" db="EMBL/GenBank/DDBJ databases">
        <title>Genome assembly of the deep-sea coral Lophelia pertusa.</title>
        <authorList>
            <person name="Herrera S."/>
            <person name="Cordes E."/>
        </authorList>
    </citation>
    <scope>NUCLEOTIDE SEQUENCE</scope>
    <source>
        <strain evidence="8">USNM1676648</strain>
        <tissue evidence="8">Polyp</tissue>
    </source>
</reference>
<keyword evidence="2" id="KW-0479">Metal-binding</keyword>
<dbReference type="PROSITE" id="PS51828">
    <property type="entry name" value="PTX_2"/>
    <property type="match status" value="1"/>
</dbReference>
<dbReference type="InterPro" id="IPR013320">
    <property type="entry name" value="ConA-like_dom_sf"/>
</dbReference>
<dbReference type="Pfam" id="PF13385">
    <property type="entry name" value="Laminin_G_3"/>
    <property type="match status" value="1"/>
</dbReference>
<dbReference type="InterPro" id="IPR030476">
    <property type="entry name" value="Pentaxin_CS"/>
</dbReference>
<dbReference type="AlphaFoldDB" id="A0A9W9YE57"/>
<name>A0A9W9YE57_9CNID</name>
<comment type="caution">
    <text evidence="8">The sequence shown here is derived from an EMBL/GenBank/DDBJ whole genome shotgun (WGS) entry which is preliminary data.</text>
</comment>
<dbReference type="OrthoDB" id="418245at2759"/>
<dbReference type="InterPro" id="IPR016187">
    <property type="entry name" value="CTDL_fold"/>
</dbReference>
<dbReference type="PANTHER" id="PTHR19277:SF161">
    <property type="entry name" value="LAMININ G DOMAIN-CONTAINING PROTEIN"/>
    <property type="match status" value="1"/>
</dbReference>
<keyword evidence="9" id="KW-1185">Reference proteome</keyword>
<dbReference type="InterPro" id="IPR001759">
    <property type="entry name" value="PTX_dom"/>
</dbReference>
<keyword evidence="5" id="KW-0325">Glycoprotein</keyword>
<evidence type="ECO:0000256" key="5">
    <source>
        <dbReference type="ARBA" id="ARBA00023180"/>
    </source>
</evidence>
<dbReference type="InterPro" id="IPR051360">
    <property type="entry name" value="Neuronal_Pentraxin_Related"/>
</dbReference>
<dbReference type="Proteomes" id="UP001163046">
    <property type="component" value="Unassembled WGS sequence"/>
</dbReference>
<comment type="caution">
    <text evidence="6">Lacks conserved residue(s) required for the propagation of feature annotation.</text>
</comment>